<dbReference type="RefSeq" id="WP_264324599.1">
    <property type="nucleotide sequence ID" value="NZ_JADEXQ010000021.1"/>
</dbReference>
<keyword evidence="2" id="KW-0605">Phycobilisome</keyword>
<dbReference type="SMART" id="SM00567">
    <property type="entry name" value="EZ_HEAT"/>
    <property type="match status" value="6"/>
</dbReference>
<keyword evidence="1" id="KW-0042">Antenna complex</keyword>
<dbReference type="GO" id="GO:0030089">
    <property type="term" value="C:phycobilisome"/>
    <property type="evidence" value="ECO:0007669"/>
    <property type="project" value="UniProtKB-KW"/>
</dbReference>
<dbReference type="AlphaFoldDB" id="A0A928VJK4"/>
<dbReference type="GO" id="GO:0016491">
    <property type="term" value="F:oxidoreductase activity"/>
    <property type="evidence" value="ECO:0007669"/>
    <property type="project" value="TreeGrafter"/>
</dbReference>
<dbReference type="PANTHER" id="PTHR12697">
    <property type="entry name" value="PBS LYASE HEAT-LIKE PROTEIN"/>
    <property type="match status" value="1"/>
</dbReference>
<dbReference type="Gene3D" id="1.25.10.10">
    <property type="entry name" value="Leucine-rich Repeat Variant"/>
    <property type="match status" value="2"/>
</dbReference>
<dbReference type="InterPro" id="IPR016024">
    <property type="entry name" value="ARM-type_fold"/>
</dbReference>
<dbReference type="Proteomes" id="UP000625316">
    <property type="component" value="Unassembled WGS sequence"/>
</dbReference>
<evidence type="ECO:0000313" key="4">
    <source>
        <dbReference type="Proteomes" id="UP000625316"/>
    </source>
</evidence>
<dbReference type="PANTHER" id="PTHR12697:SF40">
    <property type="entry name" value="PHYCOCYANOBILIN LYASE SUBUNIT ALPHA"/>
    <property type="match status" value="1"/>
</dbReference>
<dbReference type="Pfam" id="PF13646">
    <property type="entry name" value="HEAT_2"/>
    <property type="match status" value="1"/>
</dbReference>
<dbReference type="Pfam" id="PF03130">
    <property type="entry name" value="HEAT_PBS"/>
    <property type="match status" value="1"/>
</dbReference>
<reference evidence="3" key="1">
    <citation type="submission" date="2020-10" db="EMBL/GenBank/DDBJ databases">
        <authorList>
            <person name="Castelo-Branco R."/>
            <person name="Eusebio N."/>
            <person name="Adriana R."/>
            <person name="Vieira A."/>
            <person name="Brugerolle De Fraissinette N."/>
            <person name="Rezende De Castro R."/>
            <person name="Schneider M.P."/>
            <person name="Vasconcelos V."/>
            <person name="Leao P.N."/>
        </authorList>
    </citation>
    <scope>NUCLEOTIDE SEQUENCE</scope>
    <source>
        <strain evidence="3">LEGE 11480</strain>
    </source>
</reference>
<accession>A0A928VJK4</accession>
<name>A0A928VJK4_9CYAN</name>
<evidence type="ECO:0000313" key="3">
    <source>
        <dbReference type="EMBL" id="MBE9029781.1"/>
    </source>
</evidence>
<gene>
    <name evidence="3" type="ORF">IQ266_08580</name>
</gene>
<dbReference type="InterPro" id="IPR011989">
    <property type="entry name" value="ARM-like"/>
</dbReference>
<organism evidence="3 4">
    <name type="scientific">Romeriopsis navalis LEGE 11480</name>
    <dbReference type="NCBI Taxonomy" id="2777977"/>
    <lineage>
        <taxon>Bacteria</taxon>
        <taxon>Bacillati</taxon>
        <taxon>Cyanobacteriota</taxon>
        <taxon>Cyanophyceae</taxon>
        <taxon>Leptolyngbyales</taxon>
        <taxon>Leptolyngbyaceae</taxon>
        <taxon>Romeriopsis</taxon>
        <taxon>Romeriopsis navalis</taxon>
    </lineage>
</organism>
<protein>
    <submittedName>
        <fullName evidence="3">HEAT repeat domain-containing protein</fullName>
    </submittedName>
</protein>
<keyword evidence="4" id="KW-1185">Reference proteome</keyword>
<evidence type="ECO:0000256" key="1">
    <source>
        <dbReference type="ARBA" id="ARBA00022549"/>
    </source>
</evidence>
<proteinExistence type="predicted"/>
<dbReference type="InterPro" id="IPR004155">
    <property type="entry name" value="PBS_lyase_HEAT"/>
</dbReference>
<dbReference type="EMBL" id="JADEXQ010000021">
    <property type="protein sequence ID" value="MBE9029781.1"/>
    <property type="molecule type" value="Genomic_DNA"/>
</dbReference>
<comment type="caution">
    <text evidence="3">The sequence shown here is derived from an EMBL/GenBank/DDBJ whole genome shotgun (WGS) entry which is preliminary data.</text>
</comment>
<sequence length="273" mass="29679">MTEVPEQGEQLTVEQAIENLIGDDLGLRFYSAWWLGRFKVTDIRAVDRLIAALDDEDDRTEDGGGYPFRRNAARALGKLGNEKAVPKLIEALDCTDFYVREAAAQSLEMLGAVSAIPKLTEQLQRGLAPAEQPAAQLVDEQPDLSEPYDAYLEALGTLGAVAVIPLIEPFLGHPVPRTQYAADRAMYQLTGDAKYGNLLIEALQGDDLQLRRAALTDVGAIGYLPAAEAIFETLAENSLKLISLKGVLERQLKAGEPLSDGAIRVMDLMDGLL</sequence>
<dbReference type="SUPFAM" id="SSF48371">
    <property type="entry name" value="ARM repeat"/>
    <property type="match status" value="1"/>
</dbReference>
<evidence type="ECO:0000256" key="2">
    <source>
        <dbReference type="ARBA" id="ARBA00022738"/>
    </source>
</evidence>